<dbReference type="Proteomes" id="UP001224083">
    <property type="component" value="Unassembled WGS sequence"/>
</dbReference>
<name>A0ABT9KHT5_9PAST</name>
<dbReference type="SUPFAM" id="SSF47413">
    <property type="entry name" value="lambda repressor-like DNA-binding domains"/>
    <property type="match status" value="1"/>
</dbReference>
<evidence type="ECO:0000313" key="1">
    <source>
        <dbReference type="EMBL" id="MDP9500681.1"/>
    </source>
</evidence>
<organism evidence="1 2">
    <name type="scientific">Bisgaard Taxon 45</name>
    <dbReference type="NCBI Taxonomy" id="304289"/>
    <lineage>
        <taxon>Bacteria</taxon>
        <taxon>Pseudomonadati</taxon>
        <taxon>Pseudomonadota</taxon>
        <taxon>Gammaproteobacteria</taxon>
        <taxon>Pasteurellales</taxon>
        <taxon>Pasteurellaceae</taxon>
    </lineage>
</organism>
<proteinExistence type="predicted"/>
<dbReference type="InterPro" id="IPR010982">
    <property type="entry name" value="Lambda_DNA-bd_dom_sf"/>
</dbReference>
<comment type="caution">
    <text evidence="1">The sequence shown here is derived from an EMBL/GenBank/DDBJ whole genome shotgun (WGS) entry which is preliminary data.</text>
</comment>
<accession>A0ABT9KHT5</accession>
<reference evidence="1 2" key="1">
    <citation type="submission" date="2022-12" db="EMBL/GenBank/DDBJ databases">
        <title>Genome sequence of Pasteurellaceae Bisgaard Taxon 45.</title>
        <authorList>
            <person name="Foggin C."/>
            <person name="Rosen L.E."/>
            <person name="Henton M."/>
            <person name="Buys A."/>
            <person name="Floyd T."/>
            <person name="Turner A.D."/>
            <person name="Tarbin J."/>
            <person name="Lloyd A.S."/>
            <person name="Chaitezvi C."/>
            <person name="Ellis R.J."/>
            <person name="Roberts H.C."/>
            <person name="Dastjerdi A."/>
            <person name="Nunez A."/>
            <person name="Van Vliet A.H."/>
            <person name="Steinbach F."/>
        </authorList>
    </citation>
    <scope>NUCLEOTIDE SEQUENCE [LARGE SCALE GENOMIC DNA]</scope>
    <source>
        <strain evidence="1 2">VF20HR</strain>
    </source>
</reference>
<protein>
    <submittedName>
        <fullName evidence="1">Helix-turn-helix transcriptional regulator</fullName>
    </submittedName>
</protein>
<keyword evidence="2" id="KW-1185">Reference proteome</keyword>
<dbReference type="Gene3D" id="1.10.260.40">
    <property type="entry name" value="lambda repressor-like DNA-binding domains"/>
    <property type="match status" value="1"/>
</dbReference>
<dbReference type="EMBL" id="JAQAHH010000006">
    <property type="protein sequence ID" value="MDP9500681.1"/>
    <property type="molecule type" value="Genomic_DNA"/>
</dbReference>
<gene>
    <name evidence="1" type="ORF">O7M46_06890</name>
</gene>
<evidence type="ECO:0000313" key="2">
    <source>
        <dbReference type="Proteomes" id="UP001224083"/>
    </source>
</evidence>
<sequence length="215" mass="25458">MDKKNKKPFKWTRELIQLALNQGWTQSEIAKTCRTHQSVVSAWNKGEKHGTEQQLKPLLDLFGHKLRRKTFRLYWTINNDTQEKIFYKVEGRVILSHALYGMRREGAKLKKIPELKFIIHYQGNNTFRIIVQSRFKFNFTNEKLENSVDDALWFSTITDIKTAQQVVDKIDEWSRNEEIFQKYPSDITTLPFLVRKALLENGFSIEGIEEYPASW</sequence>